<sequence>MLIGLYLEDLFCPPPRPGAPRPAVPVADISQQDQSILDSLCPRLSSAAPILRNLIGCKDQRRLAQADVIKDWLPFQTPGVLIQRLIAPVDPRTPDGNRLCGQQKEARHRGNRQELNSVKSKRYRNDVLPDRLLTTTSGTSDFLTELRIVFKTTADLKCLLGCTPDETDKGEAKVVTGIGMDDHCPWLKRRCETAAQPKDAPSSMKKASSIGSRAGRKRRAEEDGIAEKERGSKRTKTTMAQQKATTTKGKAAATK</sequence>
<comment type="caution">
    <text evidence="2">The sequence shown here is derived from an EMBL/GenBank/DDBJ whole genome shotgun (WGS) entry which is preliminary data.</text>
</comment>
<accession>A0A9P8BMA6</accession>
<gene>
    <name evidence="2" type="ORF">KI688_007815</name>
</gene>
<proteinExistence type="predicted"/>
<dbReference type="AlphaFoldDB" id="A0A9P8BMA6"/>
<dbReference type="EMBL" id="JAHRHY010000027">
    <property type="protein sequence ID" value="KAG9060985.1"/>
    <property type="molecule type" value="Genomic_DNA"/>
</dbReference>
<reference evidence="2" key="1">
    <citation type="submission" date="2021-06" db="EMBL/GenBank/DDBJ databases">
        <title>Genome Sequence of Mortierella hyaline Strain SCG-10, a Cold-Adapted, Nitrate-Reducing Fungus Isolated from Soil in Minnesota, USA.</title>
        <authorList>
            <person name="Aldossari N."/>
        </authorList>
    </citation>
    <scope>NUCLEOTIDE SEQUENCE</scope>
    <source>
        <strain evidence="2">SCG-10</strain>
    </source>
</reference>
<evidence type="ECO:0000256" key="1">
    <source>
        <dbReference type="SAM" id="MobiDB-lite"/>
    </source>
</evidence>
<keyword evidence="3" id="KW-1185">Reference proteome</keyword>
<protein>
    <submittedName>
        <fullName evidence="2">Uncharacterized protein</fullName>
    </submittedName>
</protein>
<name>A0A9P8BMA6_9FUNG</name>
<dbReference type="Proteomes" id="UP000707451">
    <property type="component" value="Unassembled WGS sequence"/>
</dbReference>
<organism evidence="2 3">
    <name type="scientific">Linnemannia hyalina</name>
    <dbReference type="NCBI Taxonomy" id="64524"/>
    <lineage>
        <taxon>Eukaryota</taxon>
        <taxon>Fungi</taxon>
        <taxon>Fungi incertae sedis</taxon>
        <taxon>Mucoromycota</taxon>
        <taxon>Mortierellomycotina</taxon>
        <taxon>Mortierellomycetes</taxon>
        <taxon>Mortierellales</taxon>
        <taxon>Mortierellaceae</taxon>
        <taxon>Linnemannia</taxon>
    </lineage>
</organism>
<evidence type="ECO:0000313" key="3">
    <source>
        <dbReference type="Proteomes" id="UP000707451"/>
    </source>
</evidence>
<feature type="region of interest" description="Disordered" evidence="1">
    <location>
        <begin position="194"/>
        <end position="255"/>
    </location>
</feature>
<dbReference type="OrthoDB" id="2441096at2759"/>
<evidence type="ECO:0000313" key="2">
    <source>
        <dbReference type="EMBL" id="KAG9060985.1"/>
    </source>
</evidence>
<feature type="compositionally biased region" description="Low complexity" evidence="1">
    <location>
        <begin position="237"/>
        <end position="255"/>
    </location>
</feature>
<feature type="compositionally biased region" description="Basic and acidic residues" evidence="1">
    <location>
        <begin position="219"/>
        <end position="232"/>
    </location>
</feature>